<dbReference type="EC" id="6.1.1.16" evidence="12"/>
<feature type="binding site" evidence="12">
    <location>
        <position position="211"/>
    </location>
    <ligand>
        <name>Zn(2+)</name>
        <dbReference type="ChEBI" id="CHEBI:29105"/>
    </ligand>
</feature>
<feature type="binding site" evidence="12">
    <location>
        <position position="236"/>
    </location>
    <ligand>
        <name>Zn(2+)</name>
        <dbReference type="ChEBI" id="CHEBI:29105"/>
    </ligand>
</feature>
<name>A0ABZ2YCV3_9BACT</name>
<comment type="subcellular location">
    <subcellularLocation>
        <location evidence="1 12">Cytoplasm</location>
    </subcellularLocation>
</comment>
<feature type="binding site" evidence="12">
    <location>
        <position position="271"/>
    </location>
    <ligand>
        <name>ATP</name>
        <dbReference type="ChEBI" id="CHEBI:30616"/>
    </ligand>
</feature>
<feature type="binding site" evidence="12">
    <location>
        <position position="240"/>
    </location>
    <ligand>
        <name>Zn(2+)</name>
        <dbReference type="ChEBI" id="CHEBI:29105"/>
    </ligand>
</feature>
<dbReference type="NCBIfam" id="TIGR00435">
    <property type="entry name" value="cysS"/>
    <property type="match status" value="1"/>
</dbReference>
<dbReference type="HAMAP" id="MF_00041">
    <property type="entry name" value="Cys_tRNA_synth"/>
    <property type="match status" value="1"/>
</dbReference>
<feature type="short sequence motif" description="'KMSKS' region" evidence="12">
    <location>
        <begin position="268"/>
        <end position="272"/>
    </location>
</feature>
<evidence type="ECO:0000313" key="14">
    <source>
        <dbReference type="EMBL" id="WZL76835.1"/>
    </source>
</evidence>
<evidence type="ECO:0000256" key="3">
    <source>
        <dbReference type="ARBA" id="ARBA00011245"/>
    </source>
</evidence>
<protein>
    <recommendedName>
        <fullName evidence="12">Cysteine--tRNA ligase</fullName>
        <ecNumber evidence="12">6.1.1.16</ecNumber>
    </recommendedName>
    <alternativeName>
        <fullName evidence="12">Cysteinyl-tRNA synthetase</fullName>
        <shortName evidence="12">CysRS</shortName>
    </alternativeName>
</protein>
<keyword evidence="8 12" id="KW-0862">Zinc</keyword>
<keyword evidence="9 12" id="KW-0067">ATP-binding</keyword>
<evidence type="ECO:0000256" key="7">
    <source>
        <dbReference type="ARBA" id="ARBA00022741"/>
    </source>
</evidence>
<dbReference type="InterPro" id="IPR024909">
    <property type="entry name" value="Cys-tRNA/MSH_ligase"/>
</dbReference>
<feature type="binding site" evidence="12">
    <location>
        <position position="31"/>
    </location>
    <ligand>
        <name>Zn(2+)</name>
        <dbReference type="ChEBI" id="CHEBI:29105"/>
    </ligand>
</feature>
<dbReference type="InterPro" id="IPR014729">
    <property type="entry name" value="Rossmann-like_a/b/a_fold"/>
</dbReference>
<dbReference type="PRINTS" id="PR00983">
    <property type="entry name" value="TRNASYNTHCYS"/>
</dbReference>
<evidence type="ECO:0000256" key="12">
    <source>
        <dbReference type="HAMAP-Rule" id="MF_00041"/>
    </source>
</evidence>
<dbReference type="SMART" id="SM00840">
    <property type="entry name" value="DALR_2"/>
    <property type="match status" value="1"/>
</dbReference>
<keyword evidence="6 12" id="KW-0479">Metal-binding</keyword>
<sequence length="479" mass="55613">MSLEIRLFNTLSRSKEKFTLSDKDWVGFYVCGPTVYDYIHIGNARVFVVFDSLRRFLREVGYKVVFVQNFTDVDDKIINKANQLKVSFMEVADRFINEYWKDADALGIQRGDYHPRATEHIDEIINLIRILEEKGFTYLVEGDVLFDVSRFPEYGKLSGKNLDELIEGARVEARYRKRNPADFVLWKAAKPGEPFWESPWGRGRPGWHIECSAMSMKYLGPTLDIHAGGADLVFPHHENEIAQSEAATGKPFARYFLHNGYLTIGSQKMSKSLGNIIKVRDLLKAHSPQVLRIALFGAHYRSPLSMDDTTLDNARGFLSRIKNFLRNFFFIKRNEYRITHEENREVLLRVEDFKMRFFNALADDFNTPQALGIIGEFVRFANEYLHPSRRKWDVGVLNAMEVFLQSVDRILGIIPLNLMDEEDREVIELVSKREEARKEKKWQEADAIRAILKEKGFVLEDTPLGTRWYRVDESASEES</sequence>
<dbReference type="InterPro" id="IPR056411">
    <property type="entry name" value="CysS_C"/>
</dbReference>
<reference evidence="14 15" key="1">
    <citation type="submission" date="2023-03" db="EMBL/GenBank/DDBJ databases">
        <title>Novel Species.</title>
        <authorList>
            <person name="Ma S."/>
        </authorList>
    </citation>
    <scope>NUCLEOTIDE SEQUENCE [LARGE SCALE GENOMIC DNA]</scope>
    <source>
        <strain evidence="14 15">B11</strain>
    </source>
</reference>
<dbReference type="InterPro" id="IPR009080">
    <property type="entry name" value="tRNAsynth_Ia_anticodon-bd"/>
</dbReference>
<dbReference type="Pfam" id="PF09190">
    <property type="entry name" value="DALR_2"/>
    <property type="match status" value="1"/>
</dbReference>
<evidence type="ECO:0000256" key="11">
    <source>
        <dbReference type="ARBA" id="ARBA00023146"/>
    </source>
</evidence>
<keyword evidence="15" id="KW-1185">Reference proteome</keyword>
<dbReference type="GO" id="GO:0004817">
    <property type="term" value="F:cysteine-tRNA ligase activity"/>
    <property type="evidence" value="ECO:0007669"/>
    <property type="project" value="UniProtKB-EC"/>
</dbReference>
<keyword evidence="7 12" id="KW-0547">Nucleotide-binding</keyword>
<evidence type="ECO:0000256" key="6">
    <source>
        <dbReference type="ARBA" id="ARBA00022723"/>
    </source>
</evidence>
<dbReference type="Gene3D" id="1.20.120.1910">
    <property type="entry name" value="Cysteine-tRNA ligase, C-terminal anti-codon recognition domain"/>
    <property type="match status" value="1"/>
</dbReference>
<evidence type="ECO:0000256" key="2">
    <source>
        <dbReference type="ARBA" id="ARBA00005594"/>
    </source>
</evidence>
<comment type="subunit">
    <text evidence="3 12">Monomer.</text>
</comment>
<gene>
    <name evidence="12 14" type="primary">cysS</name>
    <name evidence="14" type="ORF">QBE54_03655</name>
</gene>
<comment type="catalytic activity">
    <reaction evidence="12">
        <text>tRNA(Cys) + L-cysteine + ATP = L-cysteinyl-tRNA(Cys) + AMP + diphosphate</text>
        <dbReference type="Rhea" id="RHEA:17773"/>
        <dbReference type="Rhea" id="RHEA-COMP:9661"/>
        <dbReference type="Rhea" id="RHEA-COMP:9679"/>
        <dbReference type="ChEBI" id="CHEBI:30616"/>
        <dbReference type="ChEBI" id="CHEBI:33019"/>
        <dbReference type="ChEBI" id="CHEBI:35235"/>
        <dbReference type="ChEBI" id="CHEBI:78442"/>
        <dbReference type="ChEBI" id="CHEBI:78517"/>
        <dbReference type="ChEBI" id="CHEBI:456215"/>
        <dbReference type="EC" id="6.1.1.16"/>
    </reaction>
</comment>
<dbReference type="Proteomes" id="UP001461341">
    <property type="component" value="Chromosome"/>
</dbReference>
<evidence type="ECO:0000313" key="15">
    <source>
        <dbReference type="Proteomes" id="UP001461341"/>
    </source>
</evidence>
<feature type="short sequence motif" description="'HIGH' region" evidence="12">
    <location>
        <begin position="33"/>
        <end position="43"/>
    </location>
</feature>
<evidence type="ECO:0000256" key="1">
    <source>
        <dbReference type="ARBA" id="ARBA00004496"/>
    </source>
</evidence>
<comment type="cofactor">
    <cofactor evidence="12">
        <name>Zn(2+)</name>
        <dbReference type="ChEBI" id="CHEBI:29105"/>
    </cofactor>
    <text evidence="12">Binds 1 zinc ion per subunit.</text>
</comment>
<dbReference type="InterPro" id="IPR015803">
    <property type="entry name" value="Cys-tRNA-ligase"/>
</dbReference>
<proteinExistence type="inferred from homology"/>
<dbReference type="Pfam" id="PF23493">
    <property type="entry name" value="CysS_C"/>
    <property type="match status" value="1"/>
</dbReference>
<evidence type="ECO:0000256" key="10">
    <source>
        <dbReference type="ARBA" id="ARBA00022917"/>
    </source>
</evidence>
<dbReference type="InterPro" id="IPR032678">
    <property type="entry name" value="tRNA-synt_1_cat_dom"/>
</dbReference>
<dbReference type="Gene3D" id="3.40.50.620">
    <property type="entry name" value="HUPs"/>
    <property type="match status" value="1"/>
</dbReference>
<dbReference type="InterPro" id="IPR015273">
    <property type="entry name" value="Cys-tRNA-synt_Ia_DALR"/>
</dbReference>
<dbReference type="RefSeq" id="WP_369018999.1">
    <property type="nucleotide sequence ID" value="NZ_CP121689.1"/>
</dbReference>
<dbReference type="PANTHER" id="PTHR10890">
    <property type="entry name" value="CYSTEINYL-TRNA SYNTHETASE"/>
    <property type="match status" value="1"/>
</dbReference>
<evidence type="ECO:0000259" key="13">
    <source>
        <dbReference type="SMART" id="SM00840"/>
    </source>
</evidence>
<keyword evidence="4 12" id="KW-0963">Cytoplasm</keyword>
<dbReference type="SUPFAM" id="SSF52374">
    <property type="entry name" value="Nucleotidylyl transferase"/>
    <property type="match status" value="1"/>
</dbReference>
<keyword evidence="10 12" id="KW-0648">Protein biosynthesis</keyword>
<evidence type="ECO:0000256" key="8">
    <source>
        <dbReference type="ARBA" id="ARBA00022833"/>
    </source>
</evidence>
<evidence type="ECO:0000256" key="4">
    <source>
        <dbReference type="ARBA" id="ARBA00022490"/>
    </source>
</evidence>
<dbReference type="CDD" id="cd00672">
    <property type="entry name" value="CysRS_core"/>
    <property type="match status" value="1"/>
</dbReference>
<feature type="domain" description="Cysteinyl-tRNA synthetase class Ia DALR" evidence="13">
    <location>
        <begin position="356"/>
        <end position="423"/>
    </location>
</feature>
<comment type="similarity">
    <text evidence="2 12">Belongs to the class-I aminoacyl-tRNA synthetase family.</text>
</comment>
<dbReference type="SUPFAM" id="SSF47323">
    <property type="entry name" value="Anticodon-binding domain of a subclass of class I aminoacyl-tRNA synthetases"/>
    <property type="match status" value="1"/>
</dbReference>
<dbReference type="Pfam" id="PF01406">
    <property type="entry name" value="tRNA-synt_1e"/>
    <property type="match status" value="1"/>
</dbReference>
<keyword evidence="5 12" id="KW-0436">Ligase</keyword>
<organism evidence="14 15">
    <name type="scientific">Thermatribacter velox</name>
    <dbReference type="NCBI Taxonomy" id="3039681"/>
    <lineage>
        <taxon>Bacteria</taxon>
        <taxon>Pseudomonadati</taxon>
        <taxon>Atribacterota</taxon>
        <taxon>Atribacteria</taxon>
        <taxon>Atribacterales</taxon>
        <taxon>Thermatribacteraceae</taxon>
        <taxon>Thermatribacter</taxon>
    </lineage>
</organism>
<dbReference type="EMBL" id="CP121689">
    <property type="protein sequence ID" value="WZL76835.1"/>
    <property type="molecule type" value="Genomic_DNA"/>
</dbReference>
<dbReference type="PANTHER" id="PTHR10890:SF3">
    <property type="entry name" value="CYSTEINE--TRNA LIGASE, CYTOPLASMIC"/>
    <property type="match status" value="1"/>
</dbReference>
<accession>A0ABZ2YCV3</accession>
<evidence type="ECO:0000256" key="9">
    <source>
        <dbReference type="ARBA" id="ARBA00022840"/>
    </source>
</evidence>
<evidence type="ECO:0000256" key="5">
    <source>
        <dbReference type="ARBA" id="ARBA00022598"/>
    </source>
</evidence>
<keyword evidence="11 12" id="KW-0030">Aminoacyl-tRNA synthetase</keyword>